<accession>A0A2N5XNI1</accession>
<gene>
    <name evidence="1" type="ORF">C0081_18115</name>
</gene>
<dbReference type="InterPro" id="IPR018679">
    <property type="entry name" value="DUF2161"/>
</dbReference>
<evidence type="ECO:0000313" key="2">
    <source>
        <dbReference type="Proteomes" id="UP000234881"/>
    </source>
</evidence>
<dbReference type="Proteomes" id="UP000234881">
    <property type="component" value="Unassembled WGS sequence"/>
</dbReference>
<dbReference type="EMBL" id="PKUQ01000042">
    <property type="protein sequence ID" value="PLW76035.1"/>
    <property type="molecule type" value="Genomic_DNA"/>
</dbReference>
<dbReference type="Pfam" id="PF09929">
    <property type="entry name" value="DUF2161"/>
    <property type="match status" value="1"/>
</dbReference>
<organism evidence="1 2">
    <name type="scientific">Cohaesibacter celericrescens</name>
    <dbReference type="NCBI Taxonomy" id="2067669"/>
    <lineage>
        <taxon>Bacteria</taxon>
        <taxon>Pseudomonadati</taxon>
        <taxon>Pseudomonadota</taxon>
        <taxon>Alphaproteobacteria</taxon>
        <taxon>Hyphomicrobiales</taxon>
        <taxon>Cohaesibacteraceae</taxon>
    </lineage>
</organism>
<sequence>MKETDLYAPVKDYLVGQGYEVKGEVGAADIVACKDDDEPVVVELKVGFSLTLIHQAIARQSMTDTVYIAVPHGTGKPFLKSLKNNTTLCRRLGLGLITVRLKDNLVTVHADPAPYKPRQVKKRKTRLLREFAKRVGDPNTGGATRKGLITTYRQDSLKCLKFLSISGPTKAALVAKQTEVETARRIMADDHYGWFERIATGIYQVTPKGQEALKDYSTMLDKLAIGLD</sequence>
<keyword evidence="2" id="KW-1185">Reference proteome</keyword>
<evidence type="ECO:0000313" key="1">
    <source>
        <dbReference type="EMBL" id="PLW76035.1"/>
    </source>
</evidence>
<protein>
    <submittedName>
        <fullName evidence="1">Uncharacterized protein</fullName>
    </submittedName>
</protein>
<dbReference type="AlphaFoldDB" id="A0A2N5XNI1"/>
<name>A0A2N5XNI1_9HYPH</name>
<reference evidence="1 2" key="1">
    <citation type="submission" date="2018-01" db="EMBL/GenBank/DDBJ databases">
        <title>The draft genome sequence of Cohaesibacter sp. H1304.</title>
        <authorList>
            <person name="Wang N.-N."/>
            <person name="Du Z.-J."/>
        </authorList>
    </citation>
    <scope>NUCLEOTIDE SEQUENCE [LARGE SCALE GENOMIC DNA]</scope>
    <source>
        <strain evidence="1 2">H1304</strain>
    </source>
</reference>
<comment type="caution">
    <text evidence="1">The sequence shown here is derived from an EMBL/GenBank/DDBJ whole genome shotgun (WGS) entry which is preliminary data.</text>
</comment>
<dbReference type="OrthoDB" id="9795163at2"/>
<proteinExistence type="predicted"/>